<organism evidence="10 11">
    <name type="scientific">Ramlibacter agri</name>
    <dbReference type="NCBI Taxonomy" id="2728837"/>
    <lineage>
        <taxon>Bacteria</taxon>
        <taxon>Pseudomonadati</taxon>
        <taxon>Pseudomonadota</taxon>
        <taxon>Betaproteobacteria</taxon>
        <taxon>Burkholderiales</taxon>
        <taxon>Comamonadaceae</taxon>
        <taxon>Ramlibacter</taxon>
    </lineage>
</organism>
<evidence type="ECO:0000313" key="11">
    <source>
        <dbReference type="Proteomes" id="UP000541185"/>
    </source>
</evidence>
<evidence type="ECO:0000256" key="6">
    <source>
        <dbReference type="PROSITE-ProRule" id="PRU00169"/>
    </source>
</evidence>
<dbReference type="PROSITE" id="PS51755">
    <property type="entry name" value="OMPR_PHOB"/>
    <property type="match status" value="1"/>
</dbReference>
<feature type="DNA-binding region" description="OmpR/PhoB-type" evidence="7">
    <location>
        <begin position="124"/>
        <end position="220"/>
    </location>
</feature>
<proteinExistence type="predicted"/>
<dbReference type="CDD" id="cd00383">
    <property type="entry name" value="trans_reg_C"/>
    <property type="match status" value="1"/>
</dbReference>
<protein>
    <submittedName>
        <fullName evidence="10">Response regulator</fullName>
    </submittedName>
</protein>
<feature type="domain" description="OmpR/PhoB-type" evidence="9">
    <location>
        <begin position="124"/>
        <end position="220"/>
    </location>
</feature>
<dbReference type="Pfam" id="PF00072">
    <property type="entry name" value="Response_reg"/>
    <property type="match status" value="1"/>
</dbReference>
<keyword evidence="3" id="KW-0805">Transcription regulation</keyword>
<dbReference type="SMART" id="SM00448">
    <property type="entry name" value="REC"/>
    <property type="match status" value="1"/>
</dbReference>
<evidence type="ECO:0000313" key="10">
    <source>
        <dbReference type="EMBL" id="NML43189.1"/>
    </source>
</evidence>
<dbReference type="PANTHER" id="PTHR48111">
    <property type="entry name" value="REGULATOR OF RPOS"/>
    <property type="match status" value="1"/>
</dbReference>
<dbReference type="GO" id="GO:0005829">
    <property type="term" value="C:cytosol"/>
    <property type="evidence" value="ECO:0007669"/>
    <property type="project" value="TreeGrafter"/>
</dbReference>
<dbReference type="Gene3D" id="6.10.250.690">
    <property type="match status" value="1"/>
</dbReference>
<dbReference type="Gene3D" id="3.40.50.2300">
    <property type="match status" value="1"/>
</dbReference>
<comment type="caution">
    <text evidence="10">The sequence shown here is derived from an EMBL/GenBank/DDBJ whole genome shotgun (WGS) entry which is preliminary data.</text>
</comment>
<reference evidence="10 11" key="1">
    <citation type="submission" date="2020-04" db="EMBL/GenBank/DDBJ databases">
        <title>Ramlibacter sp. G-1-2-2 isolated from soil.</title>
        <authorList>
            <person name="Dahal R.H."/>
        </authorList>
    </citation>
    <scope>NUCLEOTIDE SEQUENCE [LARGE SCALE GENOMIC DNA]</scope>
    <source>
        <strain evidence="10 11">G-1-2-2</strain>
    </source>
</reference>
<dbReference type="PANTHER" id="PTHR48111:SF67">
    <property type="entry name" value="TRANSCRIPTIONAL REGULATORY PROTEIN TCTD"/>
    <property type="match status" value="1"/>
</dbReference>
<sequence>MRILLVEDNRSLSEWLARTLGRERYVVECAYDGEDANRRLTAESYDGVILDLGLPRMTGDEVLRRLRQRDDNMPVLVLTAHDTMKDRVGSLDGGADDFMAKPFEMAELEARMRALLRRGAHSKNPVLRCGNLAYDSHTRLFSVADRPLALTPRERAVLEALMLKAGRTVSKQALAESLYSIEDQASPDAIEVYVHRLRRKMDGCDASLVTLRGLGYLLRHDGI</sequence>
<feature type="domain" description="Response regulatory" evidence="8">
    <location>
        <begin position="2"/>
        <end position="116"/>
    </location>
</feature>
<dbReference type="InterPro" id="IPR039420">
    <property type="entry name" value="WalR-like"/>
</dbReference>
<keyword evidence="1 6" id="KW-0597">Phosphoprotein</keyword>
<dbReference type="Proteomes" id="UP000541185">
    <property type="component" value="Unassembled WGS sequence"/>
</dbReference>
<dbReference type="GO" id="GO:0006355">
    <property type="term" value="P:regulation of DNA-templated transcription"/>
    <property type="evidence" value="ECO:0007669"/>
    <property type="project" value="InterPro"/>
</dbReference>
<dbReference type="GO" id="GO:0000976">
    <property type="term" value="F:transcription cis-regulatory region binding"/>
    <property type="evidence" value="ECO:0007669"/>
    <property type="project" value="TreeGrafter"/>
</dbReference>
<dbReference type="Gene3D" id="1.10.10.10">
    <property type="entry name" value="Winged helix-like DNA-binding domain superfamily/Winged helix DNA-binding domain"/>
    <property type="match status" value="1"/>
</dbReference>
<evidence type="ECO:0000256" key="1">
    <source>
        <dbReference type="ARBA" id="ARBA00022553"/>
    </source>
</evidence>
<keyword evidence="2" id="KW-0902">Two-component regulatory system</keyword>
<name>A0A848H0Y3_9BURK</name>
<dbReference type="GO" id="GO:0032993">
    <property type="term" value="C:protein-DNA complex"/>
    <property type="evidence" value="ECO:0007669"/>
    <property type="project" value="TreeGrafter"/>
</dbReference>
<evidence type="ECO:0000256" key="4">
    <source>
        <dbReference type="ARBA" id="ARBA00023125"/>
    </source>
</evidence>
<dbReference type="InterPro" id="IPR011006">
    <property type="entry name" value="CheY-like_superfamily"/>
</dbReference>
<dbReference type="RefSeq" id="WP_169417413.1">
    <property type="nucleotide sequence ID" value="NZ_JABBFX010000001.1"/>
</dbReference>
<dbReference type="Pfam" id="PF00486">
    <property type="entry name" value="Trans_reg_C"/>
    <property type="match status" value="1"/>
</dbReference>
<dbReference type="PROSITE" id="PS50110">
    <property type="entry name" value="RESPONSE_REGULATORY"/>
    <property type="match status" value="1"/>
</dbReference>
<dbReference type="InterPro" id="IPR001789">
    <property type="entry name" value="Sig_transdc_resp-reg_receiver"/>
</dbReference>
<keyword evidence="4 7" id="KW-0238">DNA-binding</keyword>
<dbReference type="AlphaFoldDB" id="A0A848H0Y3"/>
<dbReference type="InterPro" id="IPR001867">
    <property type="entry name" value="OmpR/PhoB-type_DNA-bd"/>
</dbReference>
<evidence type="ECO:0000256" key="7">
    <source>
        <dbReference type="PROSITE-ProRule" id="PRU01091"/>
    </source>
</evidence>
<dbReference type="SMART" id="SM00862">
    <property type="entry name" value="Trans_reg_C"/>
    <property type="match status" value="1"/>
</dbReference>
<evidence type="ECO:0000256" key="5">
    <source>
        <dbReference type="ARBA" id="ARBA00023163"/>
    </source>
</evidence>
<keyword evidence="11" id="KW-1185">Reference proteome</keyword>
<keyword evidence="5" id="KW-0804">Transcription</keyword>
<dbReference type="GO" id="GO:0000156">
    <property type="term" value="F:phosphorelay response regulator activity"/>
    <property type="evidence" value="ECO:0007669"/>
    <property type="project" value="TreeGrafter"/>
</dbReference>
<dbReference type="FunFam" id="3.40.50.2300:FF:000002">
    <property type="entry name" value="DNA-binding response regulator PhoP"/>
    <property type="match status" value="1"/>
</dbReference>
<dbReference type="SUPFAM" id="SSF52172">
    <property type="entry name" value="CheY-like"/>
    <property type="match status" value="1"/>
</dbReference>
<evidence type="ECO:0000256" key="2">
    <source>
        <dbReference type="ARBA" id="ARBA00023012"/>
    </source>
</evidence>
<feature type="modified residue" description="4-aspartylphosphate" evidence="6">
    <location>
        <position position="51"/>
    </location>
</feature>
<evidence type="ECO:0000259" key="8">
    <source>
        <dbReference type="PROSITE" id="PS50110"/>
    </source>
</evidence>
<evidence type="ECO:0000256" key="3">
    <source>
        <dbReference type="ARBA" id="ARBA00023015"/>
    </source>
</evidence>
<dbReference type="EMBL" id="JABBFX010000001">
    <property type="protein sequence ID" value="NML43189.1"/>
    <property type="molecule type" value="Genomic_DNA"/>
</dbReference>
<dbReference type="InterPro" id="IPR036388">
    <property type="entry name" value="WH-like_DNA-bd_sf"/>
</dbReference>
<evidence type="ECO:0000259" key="9">
    <source>
        <dbReference type="PROSITE" id="PS51755"/>
    </source>
</evidence>
<gene>
    <name evidence="10" type="ORF">HHL11_05465</name>
</gene>
<accession>A0A848H0Y3</accession>